<keyword evidence="4" id="KW-0539">Nucleus</keyword>
<evidence type="ECO:0000256" key="1">
    <source>
        <dbReference type="ARBA" id="ARBA00023015"/>
    </source>
</evidence>
<name>A0A9W4P5Y1_9EURO</name>
<proteinExistence type="predicted"/>
<dbReference type="OrthoDB" id="3031538at2759"/>
<keyword evidence="2" id="KW-0238">DNA-binding</keyword>
<protein>
    <recommendedName>
        <fullName evidence="8">Zn(2)-C6 fungal-type domain-containing protein</fullName>
    </recommendedName>
</protein>
<dbReference type="EMBL" id="CAJVRC010000866">
    <property type="protein sequence ID" value="CAG8900521.1"/>
    <property type="molecule type" value="Genomic_DNA"/>
</dbReference>
<dbReference type="GO" id="GO:0000981">
    <property type="term" value="F:DNA-binding transcription factor activity, RNA polymerase II-specific"/>
    <property type="evidence" value="ECO:0007669"/>
    <property type="project" value="InterPro"/>
</dbReference>
<dbReference type="CDD" id="cd00067">
    <property type="entry name" value="GAL4"/>
    <property type="match status" value="1"/>
</dbReference>
<accession>A0A9W4P5Y1</accession>
<evidence type="ECO:0000256" key="5">
    <source>
        <dbReference type="SAM" id="MobiDB-lite"/>
    </source>
</evidence>
<evidence type="ECO:0008006" key="8">
    <source>
        <dbReference type="Google" id="ProtNLM"/>
    </source>
</evidence>
<dbReference type="InterPro" id="IPR001138">
    <property type="entry name" value="Zn2Cys6_DnaBD"/>
</dbReference>
<dbReference type="GO" id="GO:0008270">
    <property type="term" value="F:zinc ion binding"/>
    <property type="evidence" value="ECO:0007669"/>
    <property type="project" value="InterPro"/>
</dbReference>
<comment type="caution">
    <text evidence="6">The sequence shown here is derived from an EMBL/GenBank/DDBJ whole genome shotgun (WGS) entry which is preliminary data.</text>
</comment>
<evidence type="ECO:0000313" key="6">
    <source>
        <dbReference type="EMBL" id="CAG8900521.1"/>
    </source>
</evidence>
<evidence type="ECO:0000313" key="7">
    <source>
        <dbReference type="Proteomes" id="UP001154252"/>
    </source>
</evidence>
<dbReference type="Gene3D" id="4.10.240.10">
    <property type="entry name" value="Zn(2)-C6 fungal-type DNA-binding domain"/>
    <property type="match status" value="1"/>
</dbReference>
<gene>
    <name evidence="6" type="ORF">PEGY_LOCUS6257</name>
</gene>
<dbReference type="GO" id="GO:0003677">
    <property type="term" value="F:DNA binding"/>
    <property type="evidence" value="ECO:0007669"/>
    <property type="project" value="UniProtKB-KW"/>
</dbReference>
<feature type="region of interest" description="Disordered" evidence="5">
    <location>
        <begin position="1"/>
        <end position="20"/>
    </location>
</feature>
<keyword evidence="3" id="KW-0804">Transcription</keyword>
<reference evidence="6" key="1">
    <citation type="submission" date="2021-07" db="EMBL/GenBank/DDBJ databases">
        <authorList>
            <person name="Branca A.L. A."/>
        </authorList>
    </citation>
    <scope>NUCLEOTIDE SEQUENCE</scope>
</reference>
<sequence length="250" mass="28411">MTSPLLNFDRTGETPHSKATQGMALTCPSEMQDGRALWRSRFGCRNCKLRKLKVGPRLPILRFLADGASLAYPCDENKPQCKRCGSFGVLCNFMSNIPDLQPVAADTGRPLVVRGKAQLQPPLTNAVLDIWLIDILSIKRKVSRFYNPVSWTNLHREFSHINPVLLDIMESRLSIMGLSTANIWFTVPFLNARLSLTYDRHLNGSLGCRRTVEECYHWSQSTVLLDKRLREPIEDKDKDQSGVLRLLWLS</sequence>
<evidence type="ECO:0000256" key="4">
    <source>
        <dbReference type="ARBA" id="ARBA00023242"/>
    </source>
</evidence>
<dbReference type="Proteomes" id="UP001154252">
    <property type="component" value="Unassembled WGS sequence"/>
</dbReference>
<dbReference type="AlphaFoldDB" id="A0A9W4P5Y1"/>
<evidence type="ECO:0000256" key="2">
    <source>
        <dbReference type="ARBA" id="ARBA00023125"/>
    </source>
</evidence>
<dbReference type="InterPro" id="IPR036864">
    <property type="entry name" value="Zn2-C6_fun-type_DNA-bd_sf"/>
</dbReference>
<keyword evidence="7" id="KW-1185">Reference proteome</keyword>
<organism evidence="6 7">
    <name type="scientific">Penicillium egyptiacum</name>
    <dbReference type="NCBI Taxonomy" id="1303716"/>
    <lineage>
        <taxon>Eukaryota</taxon>
        <taxon>Fungi</taxon>
        <taxon>Dikarya</taxon>
        <taxon>Ascomycota</taxon>
        <taxon>Pezizomycotina</taxon>
        <taxon>Eurotiomycetes</taxon>
        <taxon>Eurotiomycetidae</taxon>
        <taxon>Eurotiales</taxon>
        <taxon>Aspergillaceae</taxon>
        <taxon>Penicillium</taxon>
    </lineage>
</organism>
<keyword evidence="1" id="KW-0805">Transcription regulation</keyword>
<evidence type="ECO:0000256" key="3">
    <source>
        <dbReference type="ARBA" id="ARBA00023163"/>
    </source>
</evidence>